<feature type="transmembrane region" description="Helical" evidence="1">
    <location>
        <begin position="82"/>
        <end position="101"/>
    </location>
</feature>
<keyword evidence="1" id="KW-0472">Membrane</keyword>
<feature type="transmembrane region" description="Helical" evidence="1">
    <location>
        <begin position="12"/>
        <end position="32"/>
    </location>
</feature>
<evidence type="ECO:0008006" key="4">
    <source>
        <dbReference type="Google" id="ProtNLM"/>
    </source>
</evidence>
<dbReference type="RefSeq" id="WP_105017075.1">
    <property type="nucleotide sequence ID" value="NZ_MSCN01000001.1"/>
</dbReference>
<evidence type="ECO:0000313" key="2">
    <source>
        <dbReference type="EMBL" id="PQJ80472.1"/>
    </source>
</evidence>
<gene>
    <name evidence="2" type="ORF">BTO18_15400</name>
</gene>
<organism evidence="2 3">
    <name type="scientific">Polaribacter porphyrae</name>
    <dbReference type="NCBI Taxonomy" id="1137780"/>
    <lineage>
        <taxon>Bacteria</taxon>
        <taxon>Pseudomonadati</taxon>
        <taxon>Bacteroidota</taxon>
        <taxon>Flavobacteriia</taxon>
        <taxon>Flavobacteriales</taxon>
        <taxon>Flavobacteriaceae</taxon>
    </lineage>
</organism>
<dbReference type="OrthoDB" id="883418at2"/>
<proteinExistence type="predicted"/>
<dbReference type="AlphaFoldDB" id="A0A2S7WT26"/>
<evidence type="ECO:0000313" key="3">
    <source>
        <dbReference type="Proteomes" id="UP000238882"/>
    </source>
</evidence>
<keyword evidence="3" id="KW-1185">Reference proteome</keyword>
<sequence>MEIYFLYLKQYSLLIDAGLVVLIWMVQLIIYPSFLYYKKENLVIWHNKYTSRIALIVIPLMLYQLVFSLMLIIYQFSLKNSVYTFLVVFLWIYTFTVFVPLHNKISNSNYTEITLQKLVFNNRVRTFLWSFLLVFRLLLM</sequence>
<feature type="transmembrane region" description="Helical" evidence="1">
    <location>
        <begin position="53"/>
        <end position="76"/>
    </location>
</feature>
<evidence type="ECO:0000256" key="1">
    <source>
        <dbReference type="SAM" id="Phobius"/>
    </source>
</evidence>
<comment type="caution">
    <text evidence="2">The sequence shown here is derived from an EMBL/GenBank/DDBJ whole genome shotgun (WGS) entry which is preliminary data.</text>
</comment>
<accession>A0A2S7WT26</accession>
<protein>
    <recommendedName>
        <fullName evidence="4">DUF4149 domain-containing protein</fullName>
    </recommendedName>
</protein>
<reference evidence="2 3" key="1">
    <citation type="submission" date="2016-12" db="EMBL/GenBank/DDBJ databases">
        <title>Trade-off between light-utilization and light-protection in marine flavobacteria.</title>
        <authorList>
            <person name="Kumagai Y."/>
            <person name="Yoshizawa S."/>
            <person name="Kogure K."/>
            <person name="Iwasaki W."/>
        </authorList>
    </citation>
    <scope>NUCLEOTIDE SEQUENCE [LARGE SCALE GENOMIC DNA]</scope>
    <source>
        <strain evidence="2 3">NBRC 108759</strain>
    </source>
</reference>
<keyword evidence="1" id="KW-1133">Transmembrane helix</keyword>
<dbReference type="EMBL" id="MSCN01000001">
    <property type="protein sequence ID" value="PQJ80472.1"/>
    <property type="molecule type" value="Genomic_DNA"/>
</dbReference>
<name>A0A2S7WT26_9FLAO</name>
<dbReference type="Proteomes" id="UP000238882">
    <property type="component" value="Unassembled WGS sequence"/>
</dbReference>
<keyword evidence="1" id="KW-0812">Transmembrane</keyword>